<evidence type="ECO:0000313" key="2">
    <source>
        <dbReference type="EMBL" id="CAA9289651.1"/>
    </source>
</evidence>
<dbReference type="EMBL" id="CADCTM010000735">
    <property type="protein sequence ID" value="CAA9289651.1"/>
    <property type="molecule type" value="Genomic_DNA"/>
</dbReference>
<organism evidence="2">
    <name type="scientific">uncultured Coleofasciculus sp</name>
    <dbReference type="NCBI Taxonomy" id="1267456"/>
    <lineage>
        <taxon>Bacteria</taxon>
        <taxon>Bacillati</taxon>
        <taxon>Cyanobacteriota</taxon>
        <taxon>Cyanophyceae</taxon>
        <taxon>Coleofasciculales</taxon>
        <taxon>Coleofasciculaceae</taxon>
        <taxon>Coleofasciculus</taxon>
        <taxon>environmental samples</taxon>
    </lineage>
</organism>
<proteinExistence type="predicted"/>
<protein>
    <recommendedName>
        <fullName evidence="3">Secreted protein</fullName>
    </recommendedName>
</protein>
<feature type="signal peptide" evidence="1">
    <location>
        <begin position="1"/>
        <end position="25"/>
    </location>
</feature>
<gene>
    <name evidence="2" type="ORF">AVDCRST_MAG92-4228</name>
</gene>
<accession>A0A6J4JX20</accession>
<keyword evidence="1" id="KW-0732">Signal</keyword>
<sequence length="65" mass="7177">MLPPRKNAICLAAALAIAYYSTISANLMATHDVEKMLFFRPKIANTRKTLAPNQLCITQQKSILG</sequence>
<evidence type="ECO:0008006" key="3">
    <source>
        <dbReference type="Google" id="ProtNLM"/>
    </source>
</evidence>
<name>A0A6J4JX20_9CYAN</name>
<dbReference type="AlphaFoldDB" id="A0A6J4JX20"/>
<reference evidence="2" key="1">
    <citation type="submission" date="2020-02" db="EMBL/GenBank/DDBJ databases">
        <authorList>
            <person name="Meier V. D."/>
        </authorList>
    </citation>
    <scope>NUCLEOTIDE SEQUENCE</scope>
    <source>
        <strain evidence="2">AVDCRST_MAG92</strain>
    </source>
</reference>
<evidence type="ECO:0000256" key="1">
    <source>
        <dbReference type="SAM" id="SignalP"/>
    </source>
</evidence>
<feature type="chain" id="PRO_5026918479" description="Secreted protein" evidence="1">
    <location>
        <begin position="26"/>
        <end position="65"/>
    </location>
</feature>